<organism evidence="4 5">
    <name type="scientific">Acrobeloides nanus</name>
    <dbReference type="NCBI Taxonomy" id="290746"/>
    <lineage>
        <taxon>Eukaryota</taxon>
        <taxon>Metazoa</taxon>
        <taxon>Ecdysozoa</taxon>
        <taxon>Nematoda</taxon>
        <taxon>Chromadorea</taxon>
        <taxon>Rhabditida</taxon>
        <taxon>Tylenchina</taxon>
        <taxon>Cephalobomorpha</taxon>
        <taxon>Cephaloboidea</taxon>
        <taxon>Cephalobidae</taxon>
        <taxon>Acrobeloides</taxon>
    </lineage>
</organism>
<dbReference type="Pfam" id="PF03407">
    <property type="entry name" value="Nucleotid_trans"/>
    <property type="match status" value="1"/>
</dbReference>
<evidence type="ECO:0000313" key="4">
    <source>
        <dbReference type="Proteomes" id="UP000887540"/>
    </source>
</evidence>
<sequence length="419" mass="49387">MISTSSTVVQRRVPAMKRPDEKKQPLVNKISNKLNERKGPIFKRLLGPFLYRYLCYGTYIFWFITGILVLRKTKNATTAVVYVKHHGDSVSLESIENSPEFNDLIRLIDKEFDRPPAFLLLNQYALNMTFNFLCNTKIFPGVHERLIFVTLDSTARDVMAEYWPNIRQLYWPTPSLYKPFSFAEGPYQTIYLLRSNLAVSLLKRGKSFWMMQQDTFWRKNLFDMNLEDQYDFDALFDQIGHDDQSQRAEWVNGANFFVHANNYTLEFFEALSAKIAHWYTPDMGIMIHQCHTWGRPTCKYITHKVAHSWEWMYTEQRDPPHIMQLDCETDGGSKLQELAKFGFYFTKPNGRTCDLDAVRSAQLRMEQGKVEVGPTRQSWGRLQFRVYWWLVDYILSIPFFGPYLKPYLPMLGYVLMLTM</sequence>
<dbReference type="PANTHER" id="PTHR31967:SF10">
    <property type="entry name" value="NUCLEOTIDE-DIPHOSPHO-SUGAR TRANSFERASE DOMAIN-CONTAINING PROTEIN"/>
    <property type="match status" value="1"/>
</dbReference>
<feature type="region of interest" description="Disordered" evidence="1">
    <location>
        <begin position="1"/>
        <end position="21"/>
    </location>
</feature>
<protein>
    <submittedName>
        <fullName evidence="5">Nucleotide-diphospho-sugar transferase domain-containing protein</fullName>
    </submittedName>
</protein>
<accession>A0A914CBN5</accession>
<name>A0A914CBN5_9BILA</name>
<dbReference type="Proteomes" id="UP000887540">
    <property type="component" value="Unplaced"/>
</dbReference>
<feature type="transmembrane region" description="Helical" evidence="2">
    <location>
        <begin position="386"/>
        <end position="404"/>
    </location>
</feature>
<keyword evidence="2" id="KW-1133">Transmembrane helix</keyword>
<keyword evidence="2" id="KW-0812">Transmembrane</keyword>
<proteinExistence type="predicted"/>
<dbReference type="InterPro" id="IPR005069">
    <property type="entry name" value="Nucl-diP-sugar_transferase"/>
</dbReference>
<evidence type="ECO:0000313" key="5">
    <source>
        <dbReference type="WBParaSite" id="ACRNAN_Path_81.g300.t1"/>
    </source>
</evidence>
<dbReference type="AlphaFoldDB" id="A0A914CBN5"/>
<keyword evidence="4" id="KW-1185">Reference proteome</keyword>
<feature type="domain" description="Nucleotide-diphospho-sugar transferase" evidence="3">
    <location>
        <begin position="142"/>
        <end position="338"/>
    </location>
</feature>
<evidence type="ECO:0000256" key="1">
    <source>
        <dbReference type="SAM" id="MobiDB-lite"/>
    </source>
</evidence>
<feature type="transmembrane region" description="Helical" evidence="2">
    <location>
        <begin position="50"/>
        <end position="70"/>
    </location>
</feature>
<evidence type="ECO:0000256" key="2">
    <source>
        <dbReference type="SAM" id="Phobius"/>
    </source>
</evidence>
<dbReference type="WBParaSite" id="ACRNAN_Path_81.g300.t1">
    <property type="protein sequence ID" value="ACRNAN_Path_81.g300.t1"/>
    <property type="gene ID" value="ACRNAN_Path_81.g300"/>
</dbReference>
<evidence type="ECO:0000259" key="3">
    <source>
        <dbReference type="Pfam" id="PF03407"/>
    </source>
</evidence>
<keyword evidence="2" id="KW-0472">Membrane</keyword>
<dbReference type="PANTHER" id="PTHR31967">
    <property type="entry name" value="GROUNDHOG (HEDGEHOG-LIKE FAMILY)-RELATED"/>
    <property type="match status" value="1"/>
</dbReference>
<reference evidence="5" key="1">
    <citation type="submission" date="2022-11" db="UniProtKB">
        <authorList>
            <consortium name="WormBaseParasite"/>
        </authorList>
    </citation>
    <scope>IDENTIFICATION</scope>
</reference>